<evidence type="ECO:0000256" key="2">
    <source>
        <dbReference type="ARBA" id="ARBA00003273"/>
    </source>
</evidence>
<name>A0A1E4THQ2_9ASCO</name>
<protein>
    <recommendedName>
        <fullName evidence="15">Peptide hydrolase</fullName>
        <ecNumber evidence="15">3.4.-.-</ecNumber>
    </recommendedName>
</protein>
<evidence type="ECO:0000256" key="4">
    <source>
        <dbReference type="ARBA" id="ARBA00010918"/>
    </source>
</evidence>
<comment type="cofactor">
    <cofactor evidence="1">
        <name>Zn(2+)</name>
        <dbReference type="ChEBI" id="CHEBI:29105"/>
    </cofactor>
</comment>
<dbReference type="InterPro" id="IPR045175">
    <property type="entry name" value="M28_fam"/>
</dbReference>
<evidence type="ECO:0000313" key="19">
    <source>
        <dbReference type="Proteomes" id="UP000095023"/>
    </source>
</evidence>
<comment type="similarity">
    <text evidence="4 15">Belongs to the peptidase M28 family.</text>
</comment>
<keyword evidence="7 16" id="KW-0812">Transmembrane</keyword>
<evidence type="ECO:0000256" key="11">
    <source>
        <dbReference type="ARBA" id="ARBA00022989"/>
    </source>
</evidence>
<comment type="subcellular location">
    <subcellularLocation>
        <location evidence="3">Vacuole membrane</location>
        <topology evidence="3">Multi-pass membrane protein</topology>
    </subcellularLocation>
</comment>
<dbReference type="OrthoDB" id="76293at2759"/>
<evidence type="ECO:0000256" key="10">
    <source>
        <dbReference type="ARBA" id="ARBA00022833"/>
    </source>
</evidence>
<evidence type="ECO:0000256" key="3">
    <source>
        <dbReference type="ARBA" id="ARBA00004128"/>
    </source>
</evidence>
<dbReference type="PANTHER" id="PTHR12147">
    <property type="entry name" value="METALLOPEPTIDASE M28 FAMILY MEMBER"/>
    <property type="match status" value="1"/>
</dbReference>
<dbReference type="GO" id="GO:0006508">
    <property type="term" value="P:proteolysis"/>
    <property type="evidence" value="ECO:0007669"/>
    <property type="project" value="UniProtKB-KW"/>
</dbReference>
<feature type="non-terminal residue" evidence="18">
    <location>
        <position position="293"/>
    </location>
</feature>
<dbReference type="Gene3D" id="3.40.630.10">
    <property type="entry name" value="Zn peptidases"/>
    <property type="match status" value="1"/>
</dbReference>
<evidence type="ECO:0000256" key="7">
    <source>
        <dbReference type="ARBA" id="ARBA00022692"/>
    </source>
</evidence>
<gene>
    <name evidence="18" type="ORF">CANCADRAFT_18251</name>
</gene>
<keyword evidence="14" id="KW-0325">Glycoprotein</keyword>
<feature type="transmembrane region" description="Helical" evidence="16">
    <location>
        <begin position="268"/>
        <end position="292"/>
    </location>
</feature>
<keyword evidence="8 15" id="KW-0479">Metal-binding</keyword>
<dbReference type="EMBL" id="KV453842">
    <property type="protein sequence ID" value="ODV91290.1"/>
    <property type="molecule type" value="Genomic_DNA"/>
</dbReference>
<keyword evidence="10 15" id="KW-0862">Zinc</keyword>
<keyword evidence="9 15" id="KW-0378">Hydrolase</keyword>
<evidence type="ECO:0000313" key="18">
    <source>
        <dbReference type="EMBL" id="ODV91290.1"/>
    </source>
</evidence>
<dbReference type="PANTHER" id="PTHR12147:SF58">
    <property type="entry name" value="VACUOLAR MEMBRANE PROTEASE"/>
    <property type="match status" value="1"/>
</dbReference>
<sequence>LDIAWKDLQVISQQPHPYGSTSHDSVRQYILSRLAEFGSNVTVYDDTTSQIVGRSFFEGSNVIAQIGQGEDGLLVSGHFDSVQTSYGTTDDGHSIAVMLALVEFYAKNPPKRPIVFNFNTGEELGLFGAHAFFQHPASKSVAFFLNIEGAGAGGKAVIYRATDSQVASSFAGINLVGKGNTLEQDAYTSGVLGSYTDYEVYEAHGLRGLDLAFYKRRHHYHTPLDNPKYFSRASLYQVLTSAQYIVAAFANDDLNLHKPIEGGAFFDVFGIIFVVIHPVQLALINIALIVLAP</sequence>
<dbReference type="Pfam" id="PF04389">
    <property type="entry name" value="Peptidase_M28"/>
    <property type="match status" value="1"/>
</dbReference>
<dbReference type="GO" id="GO:0005774">
    <property type="term" value="C:vacuolar membrane"/>
    <property type="evidence" value="ECO:0007669"/>
    <property type="project" value="UniProtKB-SubCell"/>
</dbReference>
<dbReference type="SUPFAM" id="SSF53187">
    <property type="entry name" value="Zn-dependent exopeptidases"/>
    <property type="match status" value="1"/>
</dbReference>
<evidence type="ECO:0000256" key="14">
    <source>
        <dbReference type="ARBA" id="ARBA00023180"/>
    </source>
</evidence>
<evidence type="ECO:0000256" key="6">
    <source>
        <dbReference type="ARBA" id="ARBA00022670"/>
    </source>
</evidence>
<evidence type="ECO:0000256" key="12">
    <source>
        <dbReference type="ARBA" id="ARBA00023049"/>
    </source>
</evidence>
<dbReference type="AlphaFoldDB" id="A0A1E4THQ2"/>
<organism evidence="18 19">
    <name type="scientific">Tortispora caseinolytica NRRL Y-17796</name>
    <dbReference type="NCBI Taxonomy" id="767744"/>
    <lineage>
        <taxon>Eukaryota</taxon>
        <taxon>Fungi</taxon>
        <taxon>Dikarya</taxon>
        <taxon>Ascomycota</taxon>
        <taxon>Saccharomycotina</taxon>
        <taxon>Trigonopsidomycetes</taxon>
        <taxon>Trigonopsidales</taxon>
        <taxon>Trigonopsidaceae</taxon>
        <taxon>Tortispora</taxon>
    </lineage>
</organism>
<evidence type="ECO:0000256" key="5">
    <source>
        <dbReference type="ARBA" id="ARBA00022554"/>
    </source>
</evidence>
<keyword evidence="12" id="KW-0482">Metalloprotease</keyword>
<keyword evidence="5" id="KW-0926">Vacuole</keyword>
<reference evidence="19" key="1">
    <citation type="submission" date="2016-02" db="EMBL/GenBank/DDBJ databases">
        <title>Comparative genomics of biotechnologically important yeasts.</title>
        <authorList>
            <consortium name="DOE Joint Genome Institute"/>
            <person name="Riley R."/>
            <person name="Haridas S."/>
            <person name="Wolfe K.H."/>
            <person name="Lopes M.R."/>
            <person name="Hittinger C.T."/>
            <person name="Goker M."/>
            <person name="Salamov A."/>
            <person name="Wisecaver J."/>
            <person name="Long T.M."/>
            <person name="Aerts A.L."/>
            <person name="Barry K."/>
            <person name="Choi C."/>
            <person name="Clum A."/>
            <person name="Coughlan A.Y."/>
            <person name="Deshpande S."/>
            <person name="Douglass A.P."/>
            <person name="Hanson S.J."/>
            <person name="Klenk H.-P."/>
            <person name="Labutti K."/>
            <person name="Lapidus A."/>
            <person name="Lindquist E."/>
            <person name="Lipzen A."/>
            <person name="Meier-Kolthoff J.P."/>
            <person name="Ohm R.A."/>
            <person name="Otillar R.P."/>
            <person name="Pangilinan J."/>
            <person name="Peng Y."/>
            <person name="Rokas A."/>
            <person name="Rosa C.A."/>
            <person name="Scheuner C."/>
            <person name="Sibirny A.A."/>
            <person name="Slot J.C."/>
            <person name="Stielow J.B."/>
            <person name="Sun H."/>
            <person name="Kurtzman C.P."/>
            <person name="Blackwell M."/>
            <person name="Jeffries T.W."/>
            <person name="Grigoriev I.V."/>
        </authorList>
    </citation>
    <scope>NUCLEOTIDE SEQUENCE [LARGE SCALE GENOMIC DNA]</scope>
    <source>
        <strain evidence="19">NRRL Y-17796</strain>
    </source>
</reference>
<comment type="function">
    <text evidence="2">May be involved in vacuolar sorting and osmoregulation.</text>
</comment>
<evidence type="ECO:0000256" key="15">
    <source>
        <dbReference type="RuleBase" id="RU361240"/>
    </source>
</evidence>
<dbReference type="EC" id="3.4.-.-" evidence="15"/>
<evidence type="ECO:0000256" key="13">
    <source>
        <dbReference type="ARBA" id="ARBA00023136"/>
    </source>
</evidence>
<dbReference type="GO" id="GO:0008235">
    <property type="term" value="F:metalloexopeptidase activity"/>
    <property type="evidence" value="ECO:0007669"/>
    <property type="project" value="InterPro"/>
</dbReference>
<evidence type="ECO:0000259" key="17">
    <source>
        <dbReference type="Pfam" id="PF04389"/>
    </source>
</evidence>
<evidence type="ECO:0000256" key="1">
    <source>
        <dbReference type="ARBA" id="ARBA00001947"/>
    </source>
</evidence>
<dbReference type="GO" id="GO:0046872">
    <property type="term" value="F:metal ion binding"/>
    <property type="evidence" value="ECO:0007669"/>
    <property type="project" value="UniProtKB-KW"/>
</dbReference>
<accession>A0A1E4THQ2</accession>
<dbReference type="InterPro" id="IPR007484">
    <property type="entry name" value="Peptidase_M28"/>
</dbReference>
<evidence type="ECO:0000256" key="8">
    <source>
        <dbReference type="ARBA" id="ARBA00022723"/>
    </source>
</evidence>
<proteinExistence type="inferred from homology"/>
<keyword evidence="13 16" id="KW-0472">Membrane</keyword>
<evidence type="ECO:0000256" key="9">
    <source>
        <dbReference type="ARBA" id="ARBA00022801"/>
    </source>
</evidence>
<keyword evidence="11 16" id="KW-1133">Transmembrane helix</keyword>
<evidence type="ECO:0000256" key="16">
    <source>
        <dbReference type="SAM" id="Phobius"/>
    </source>
</evidence>
<feature type="domain" description="Peptidase M28" evidence="17">
    <location>
        <begin position="61"/>
        <end position="238"/>
    </location>
</feature>
<dbReference type="Proteomes" id="UP000095023">
    <property type="component" value="Unassembled WGS sequence"/>
</dbReference>
<feature type="non-terminal residue" evidence="18">
    <location>
        <position position="1"/>
    </location>
</feature>
<keyword evidence="6 15" id="KW-0645">Protease</keyword>
<keyword evidence="19" id="KW-1185">Reference proteome</keyword>